<dbReference type="InterPro" id="IPR015679">
    <property type="entry name" value="PLipase_D_fam"/>
</dbReference>
<protein>
    <submittedName>
        <fullName evidence="4">Phospholipase D delta-like</fullName>
    </submittedName>
</protein>
<dbReference type="GO" id="GO:0009395">
    <property type="term" value="P:phospholipid catabolic process"/>
    <property type="evidence" value="ECO:0007669"/>
    <property type="project" value="TreeGrafter"/>
</dbReference>
<dbReference type="RefSeq" id="XP_022637019.1">
    <property type="nucleotide sequence ID" value="XM_022781298.1"/>
</dbReference>
<reference evidence="4" key="2">
    <citation type="submission" date="2025-08" db="UniProtKB">
        <authorList>
            <consortium name="RefSeq"/>
        </authorList>
    </citation>
    <scope>IDENTIFICATION</scope>
    <source>
        <tissue evidence="4">Leaf</tissue>
    </source>
</reference>
<keyword evidence="3" id="KW-1185">Reference proteome</keyword>
<sequence>MELALKIAGKISVNDRFSVYIVIPMWPEGVPTSAAVQEILFWQGQTMSMMYKIIADALAKAGLSDKYHPQDYLNFYCLGKREPPSSNVSPTSSPSDNRALNFLSWVGYVLLWFRGQGFADHLTKKGTSGCESITNLFACYGNPSTLHYWFTSVPTAPAATSGTSSCRDVGELLAHIVRVCGSLCWPLLCGPCVCGHLCVWL</sequence>
<reference evidence="3" key="1">
    <citation type="journal article" date="2014" name="Nat. Commun.">
        <title>Genome sequence of mungbean and insights into evolution within Vigna species.</title>
        <authorList>
            <person name="Kang Y.J."/>
            <person name="Kim S.K."/>
            <person name="Kim M.Y."/>
            <person name="Lestari P."/>
            <person name="Kim K.H."/>
            <person name="Ha B.K."/>
            <person name="Jun T.H."/>
            <person name="Hwang W.J."/>
            <person name="Lee T."/>
            <person name="Lee J."/>
            <person name="Shim S."/>
            <person name="Yoon M.Y."/>
            <person name="Jang Y.E."/>
            <person name="Han K.S."/>
            <person name="Taeprayoon P."/>
            <person name="Yoon N."/>
            <person name="Somta P."/>
            <person name="Tanya P."/>
            <person name="Kim K.S."/>
            <person name="Gwag J.G."/>
            <person name="Moon J.K."/>
            <person name="Lee Y.H."/>
            <person name="Park B.S."/>
            <person name="Bombarely A."/>
            <person name="Doyle J.J."/>
            <person name="Jackson S.A."/>
            <person name="Schafleitner R."/>
            <person name="Srinives P."/>
            <person name="Varshney R.K."/>
            <person name="Lee S.H."/>
        </authorList>
    </citation>
    <scope>NUCLEOTIDE SEQUENCE [LARGE SCALE GENOMIC DNA]</scope>
    <source>
        <strain evidence="3">cv. VC1973A</strain>
    </source>
</reference>
<dbReference type="PANTHER" id="PTHR18896:SF153">
    <property type="entry name" value="PHOSPHOLIPASE D"/>
    <property type="match status" value="1"/>
</dbReference>
<evidence type="ECO:0000256" key="2">
    <source>
        <dbReference type="ARBA" id="ARBA00023098"/>
    </source>
</evidence>
<dbReference type="GO" id="GO:0004630">
    <property type="term" value="F:phospholipase D activity"/>
    <property type="evidence" value="ECO:0007669"/>
    <property type="project" value="TreeGrafter"/>
</dbReference>
<keyword evidence="1" id="KW-0677">Repeat</keyword>
<dbReference type="GO" id="GO:0005886">
    <property type="term" value="C:plasma membrane"/>
    <property type="evidence" value="ECO:0007669"/>
    <property type="project" value="TreeGrafter"/>
</dbReference>
<gene>
    <name evidence="4" type="primary">LOC111241698</name>
</gene>
<evidence type="ECO:0000313" key="3">
    <source>
        <dbReference type="Proteomes" id="UP000087766"/>
    </source>
</evidence>
<dbReference type="KEGG" id="vra:111241698"/>
<dbReference type="PANTHER" id="PTHR18896">
    <property type="entry name" value="PHOSPHOLIPASE D"/>
    <property type="match status" value="1"/>
</dbReference>
<accession>A0A3Q0F329</accession>
<dbReference type="GeneID" id="111241698"/>
<proteinExistence type="predicted"/>
<dbReference type="OrthoDB" id="14911at2759"/>
<name>A0A3Q0F329_VIGRR</name>
<evidence type="ECO:0000313" key="4">
    <source>
        <dbReference type="RefSeq" id="XP_022637019.1"/>
    </source>
</evidence>
<dbReference type="AlphaFoldDB" id="A0A3Q0F329"/>
<organism evidence="3 4">
    <name type="scientific">Vigna radiata var. radiata</name>
    <name type="common">Mung bean</name>
    <name type="synonym">Phaseolus aureus</name>
    <dbReference type="NCBI Taxonomy" id="3916"/>
    <lineage>
        <taxon>Eukaryota</taxon>
        <taxon>Viridiplantae</taxon>
        <taxon>Streptophyta</taxon>
        <taxon>Embryophyta</taxon>
        <taxon>Tracheophyta</taxon>
        <taxon>Spermatophyta</taxon>
        <taxon>Magnoliopsida</taxon>
        <taxon>eudicotyledons</taxon>
        <taxon>Gunneridae</taxon>
        <taxon>Pentapetalae</taxon>
        <taxon>rosids</taxon>
        <taxon>fabids</taxon>
        <taxon>Fabales</taxon>
        <taxon>Fabaceae</taxon>
        <taxon>Papilionoideae</taxon>
        <taxon>50 kb inversion clade</taxon>
        <taxon>NPAAA clade</taxon>
        <taxon>indigoferoid/millettioid clade</taxon>
        <taxon>Phaseoleae</taxon>
        <taxon>Vigna</taxon>
    </lineage>
</organism>
<evidence type="ECO:0000256" key="1">
    <source>
        <dbReference type="ARBA" id="ARBA00022737"/>
    </source>
</evidence>
<dbReference type="Proteomes" id="UP000087766">
    <property type="component" value="Chromosome 5"/>
</dbReference>
<keyword evidence="2" id="KW-0443">Lipid metabolism</keyword>
<dbReference type="STRING" id="3916.A0A3Q0F329"/>